<dbReference type="AlphaFoldDB" id="A0A834HAU1"/>
<reference evidence="1" key="1">
    <citation type="submission" date="2019-11" db="EMBL/GenBank/DDBJ databases">
        <authorList>
            <person name="Liu Y."/>
            <person name="Hou J."/>
            <person name="Li T.-Q."/>
            <person name="Guan C.-H."/>
            <person name="Wu X."/>
            <person name="Wu H.-Z."/>
            <person name="Ling F."/>
            <person name="Zhang R."/>
            <person name="Shi X.-G."/>
            <person name="Ren J.-P."/>
            <person name="Chen E.-F."/>
            <person name="Sun J.-M."/>
        </authorList>
    </citation>
    <scope>NUCLEOTIDE SEQUENCE</scope>
    <source>
        <strain evidence="1">Adult_tree_wgs_1</strain>
        <tissue evidence="1">Leaves</tissue>
    </source>
</reference>
<gene>
    <name evidence="1" type="ORF">RHSIM_Rhsim02G0199100</name>
</gene>
<dbReference type="Proteomes" id="UP000626092">
    <property type="component" value="Unassembled WGS sequence"/>
</dbReference>
<evidence type="ECO:0000313" key="1">
    <source>
        <dbReference type="EMBL" id="KAF7151081.1"/>
    </source>
</evidence>
<comment type="caution">
    <text evidence="1">The sequence shown here is derived from an EMBL/GenBank/DDBJ whole genome shotgun (WGS) entry which is preliminary data.</text>
</comment>
<name>A0A834HAU1_RHOSS</name>
<accession>A0A834HAU1</accession>
<keyword evidence="2" id="KW-1185">Reference proteome</keyword>
<sequence length="114" mass="12435">MLDGRSKPMTCALNSSQRVVLIERMHPTTNSLPAPAPAPTAPLLFVSASSPRRYDSASYFGNGGFELGMVAALASSSSIKLSILRLEVHCERLCLPFSLSLSPRWVERTRIMRG</sequence>
<protein>
    <submittedName>
        <fullName evidence="1">Uncharacterized protein</fullName>
    </submittedName>
</protein>
<proteinExistence type="predicted"/>
<dbReference type="EMBL" id="WJXA01000002">
    <property type="protein sequence ID" value="KAF7151081.1"/>
    <property type="molecule type" value="Genomic_DNA"/>
</dbReference>
<organism evidence="1 2">
    <name type="scientific">Rhododendron simsii</name>
    <name type="common">Sims's rhododendron</name>
    <dbReference type="NCBI Taxonomy" id="118357"/>
    <lineage>
        <taxon>Eukaryota</taxon>
        <taxon>Viridiplantae</taxon>
        <taxon>Streptophyta</taxon>
        <taxon>Embryophyta</taxon>
        <taxon>Tracheophyta</taxon>
        <taxon>Spermatophyta</taxon>
        <taxon>Magnoliopsida</taxon>
        <taxon>eudicotyledons</taxon>
        <taxon>Gunneridae</taxon>
        <taxon>Pentapetalae</taxon>
        <taxon>asterids</taxon>
        <taxon>Ericales</taxon>
        <taxon>Ericaceae</taxon>
        <taxon>Ericoideae</taxon>
        <taxon>Rhodoreae</taxon>
        <taxon>Rhododendron</taxon>
    </lineage>
</organism>
<evidence type="ECO:0000313" key="2">
    <source>
        <dbReference type="Proteomes" id="UP000626092"/>
    </source>
</evidence>